<name>A0A811V643_CERCA</name>
<comment type="caution">
    <text evidence="2">The sequence shown here is derived from an EMBL/GenBank/DDBJ whole genome shotgun (WGS) entry which is preliminary data.</text>
</comment>
<feature type="transmembrane region" description="Helical" evidence="1">
    <location>
        <begin position="37"/>
        <end position="55"/>
    </location>
</feature>
<proteinExistence type="predicted"/>
<evidence type="ECO:0000313" key="3">
    <source>
        <dbReference type="Proteomes" id="UP000606786"/>
    </source>
</evidence>
<reference evidence="2" key="1">
    <citation type="submission" date="2020-11" db="EMBL/GenBank/DDBJ databases">
        <authorList>
            <person name="Whitehead M."/>
        </authorList>
    </citation>
    <scope>NUCLEOTIDE SEQUENCE</scope>
    <source>
        <strain evidence="2">EGII</strain>
    </source>
</reference>
<keyword evidence="1" id="KW-1133">Transmembrane helix</keyword>
<protein>
    <submittedName>
        <fullName evidence="2">(Mediterranean fruit fly) hypothetical protein</fullName>
    </submittedName>
</protein>
<feature type="transmembrane region" description="Helical" evidence="1">
    <location>
        <begin position="61"/>
        <end position="82"/>
    </location>
</feature>
<evidence type="ECO:0000313" key="2">
    <source>
        <dbReference type="EMBL" id="CAD7006008.1"/>
    </source>
</evidence>
<dbReference type="Proteomes" id="UP000606786">
    <property type="component" value="Unassembled WGS sequence"/>
</dbReference>
<dbReference type="EMBL" id="CAJHJT010000034">
    <property type="protein sequence ID" value="CAD7006008.1"/>
    <property type="molecule type" value="Genomic_DNA"/>
</dbReference>
<accession>A0A811V643</accession>
<dbReference type="AlphaFoldDB" id="A0A811V643"/>
<keyword evidence="3" id="KW-1185">Reference proteome</keyword>
<keyword evidence="1" id="KW-0812">Transmembrane</keyword>
<organism evidence="2 3">
    <name type="scientific">Ceratitis capitata</name>
    <name type="common">Mediterranean fruit fly</name>
    <name type="synonym">Tephritis capitata</name>
    <dbReference type="NCBI Taxonomy" id="7213"/>
    <lineage>
        <taxon>Eukaryota</taxon>
        <taxon>Metazoa</taxon>
        <taxon>Ecdysozoa</taxon>
        <taxon>Arthropoda</taxon>
        <taxon>Hexapoda</taxon>
        <taxon>Insecta</taxon>
        <taxon>Pterygota</taxon>
        <taxon>Neoptera</taxon>
        <taxon>Endopterygota</taxon>
        <taxon>Diptera</taxon>
        <taxon>Brachycera</taxon>
        <taxon>Muscomorpha</taxon>
        <taxon>Tephritoidea</taxon>
        <taxon>Tephritidae</taxon>
        <taxon>Ceratitis</taxon>
        <taxon>Ceratitis</taxon>
    </lineage>
</organism>
<sequence length="119" mass="14066">MMILMNGVEAEAIDSEIENVDGIFTCHQRIRVLQIQFHCIHNIFFYWMIFEYFLLHTSIPLVHYAFPFYFALTLNFLLALLCEIEKCFEKAKICKILEIHKCVARNAISFERAHTVVCM</sequence>
<keyword evidence="1" id="KW-0472">Membrane</keyword>
<gene>
    <name evidence="2" type="ORF">CCAP1982_LOCUS14343</name>
</gene>
<evidence type="ECO:0000256" key="1">
    <source>
        <dbReference type="SAM" id="Phobius"/>
    </source>
</evidence>